<evidence type="ECO:0000259" key="7">
    <source>
        <dbReference type="SMART" id="SM00849"/>
    </source>
</evidence>
<organism evidence="8 9">
    <name type="scientific">Tepidiforma thermophila (strain KCTC 52669 / CGMCC 1.13589 / G233)</name>
    <dbReference type="NCBI Taxonomy" id="2761530"/>
    <lineage>
        <taxon>Bacteria</taxon>
        <taxon>Bacillati</taxon>
        <taxon>Chloroflexota</taxon>
        <taxon>Tepidiformia</taxon>
        <taxon>Tepidiformales</taxon>
        <taxon>Tepidiformaceae</taxon>
        <taxon>Tepidiforma</taxon>
    </lineage>
</organism>
<comment type="subcellular location">
    <subcellularLocation>
        <location evidence="1">Cell membrane</location>
        <topology evidence="1">Multi-pass membrane protein</topology>
    </subcellularLocation>
</comment>
<sequence>MLLILLASAWVAGLLPVGLWGAPWWMGAAWLAWPAVALAAQRRLGWRAAAAGVLLAAIAGIRLAAAVGSEQIPVADFVGRDAVVLGTVVSEPDPGELTTAYDIRADRLELGDGTFIENAGLVRAWLHQYAGYLPGDRVRLEGELEAAPVFEDFDYRAYLARRGVGAVMYRPKDTLEAAGQGSLSRELARARLALDRSLQRALPEPEASLGAGIAFGRDGGLPRDVVEAFNRSGLRHLVAVSGANLVLVAALTMAVAVRVVGRRRGWPLAVAAVALYVAVAGFEPSVVRAAVMTAVLFAGELVGRPQSGLPGLAAAVIVITAGWPELALDPGFQLSAAATAGLIAFGPWLRHGAESARRWWPVSWLPGWLTDVAALSLAATLATTPVTWAHFGSVSLIGPLANVLVQPVVAVAFWASLATALAGAAAPGPAAAAGAVAYYPLAFILDTAQLAASPGWATLEAGRLSPGIAALAMSLLAAAALIAYRYLPDMRELPEAVRSRAVLGNRLLVGGATGALVLAIAPGLDGRPGHLRIDMLDVGQGDAILLTTPRGTQILVDTGPSGLRLARQLGAVMPHWDRTIELVLLSHPQEDHIGGLPALTSRYRVRTVVTTGDRNDTRAAALAAAAVEGRESVARAGDHFTVDGVHFTVLWPKEGTGGSLNDRSLIVLVEYDGVRLLLTGDSERSAHRELLASGLPGVEILKVPHHGSRTSDPNFLALANGGLALISVGAGNPFGHPHPGTLAALEGATVARTDTDGRIRVDVESGRIRVRTER</sequence>
<dbReference type="EMBL" id="PDJQ01000001">
    <property type="protein sequence ID" value="PFG74699.1"/>
    <property type="molecule type" value="Genomic_DNA"/>
</dbReference>
<dbReference type="RefSeq" id="WP_098504066.1">
    <property type="nucleotide sequence ID" value="NZ_PDJQ01000001.1"/>
</dbReference>
<keyword evidence="9" id="KW-1185">Reference proteome</keyword>
<dbReference type="InterPro" id="IPR025405">
    <property type="entry name" value="DUF4131"/>
</dbReference>
<evidence type="ECO:0000313" key="8">
    <source>
        <dbReference type="EMBL" id="PFG74699.1"/>
    </source>
</evidence>
<dbReference type="AlphaFoldDB" id="A0A2A9HIN4"/>
<feature type="transmembrane region" description="Helical" evidence="6">
    <location>
        <begin position="266"/>
        <end position="297"/>
    </location>
</feature>
<keyword evidence="5 6" id="KW-0472">Membrane</keyword>
<dbReference type="InterPro" id="IPR004477">
    <property type="entry name" value="ComEC_N"/>
</dbReference>
<dbReference type="NCBIfam" id="TIGR00360">
    <property type="entry name" value="ComEC_N-term"/>
    <property type="match status" value="1"/>
</dbReference>
<proteinExistence type="predicted"/>
<evidence type="ECO:0000256" key="5">
    <source>
        <dbReference type="ARBA" id="ARBA00023136"/>
    </source>
</evidence>
<gene>
    <name evidence="8" type="ORF">A9A59_1936</name>
</gene>
<dbReference type="InterPro" id="IPR035681">
    <property type="entry name" value="ComA-like_MBL"/>
</dbReference>
<dbReference type="NCBIfam" id="TIGR00361">
    <property type="entry name" value="ComEC_Rec2"/>
    <property type="match status" value="1"/>
</dbReference>
<keyword evidence="3 6" id="KW-0812">Transmembrane</keyword>
<dbReference type="Pfam" id="PF00753">
    <property type="entry name" value="Lactamase_B"/>
    <property type="match status" value="1"/>
</dbReference>
<feature type="transmembrane region" description="Helical" evidence="6">
    <location>
        <begin position="237"/>
        <end position="260"/>
    </location>
</feature>
<dbReference type="SUPFAM" id="SSF56281">
    <property type="entry name" value="Metallo-hydrolase/oxidoreductase"/>
    <property type="match status" value="1"/>
</dbReference>
<keyword evidence="4 6" id="KW-1133">Transmembrane helix</keyword>
<feature type="transmembrane region" description="Helical" evidence="6">
    <location>
        <begin position="507"/>
        <end position="524"/>
    </location>
</feature>
<dbReference type="Pfam" id="PF13567">
    <property type="entry name" value="DUF4131"/>
    <property type="match status" value="1"/>
</dbReference>
<dbReference type="GO" id="GO:0030420">
    <property type="term" value="P:establishment of competence for transformation"/>
    <property type="evidence" value="ECO:0007669"/>
    <property type="project" value="InterPro"/>
</dbReference>
<dbReference type="SMART" id="SM00849">
    <property type="entry name" value="Lactamase_B"/>
    <property type="match status" value="1"/>
</dbReference>
<dbReference type="Gene3D" id="3.60.15.10">
    <property type="entry name" value="Ribonuclease Z/Hydroxyacylglutathione hydrolase-like"/>
    <property type="match status" value="1"/>
</dbReference>
<evidence type="ECO:0000256" key="6">
    <source>
        <dbReference type="SAM" id="Phobius"/>
    </source>
</evidence>
<dbReference type="PANTHER" id="PTHR30619">
    <property type="entry name" value="DNA INTERNALIZATION/COMPETENCE PROTEIN COMEC/REC2"/>
    <property type="match status" value="1"/>
</dbReference>
<name>A0A2A9HIN4_TEPT2</name>
<feature type="transmembrane region" description="Helical" evidence="6">
    <location>
        <begin position="468"/>
        <end position="487"/>
    </location>
</feature>
<evidence type="ECO:0000256" key="3">
    <source>
        <dbReference type="ARBA" id="ARBA00022692"/>
    </source>
</evidence>
<dbReference type="GO" id="GO:0005886">
    <property type="term" value="C:plasma membrane"/>
    <property type="evidence" value="ECO:0007669"/>
    <property type="project" value="UniProtKB-SubCell"/>
</dbReference>
<protein>
    <submittedName>
        <fullName evidence="8">Competence protein ComEC</fullName>
    </submittedName>
</protein>
<evidence type="ECO:0000256" key="1">
    <source>
        <dbReference type="ARBA" id="ARBA00004651"/>
    </source>
</evidence>
<feature type="transmembrane region" description="Helical" evidence="6">
    <location>
        <begin position="362"/>
        <end position="383"/>
    </location>
</feature>
<dbReference type="Proteomes" id="UP000223071">
    <property type="component" value="Unassembled WGS sequence"/>
</dbReference>
<feature type="transmembrane region" description="Helical" evidence="6">
    <location>
        <begin position="403"/>
        <end position="424"/>
    </location>
</feature>
<feature type="domain" description="Metallo-beta-lactamase" evidence="7">
    <location>
        <begin position="540"/>
        <end position="730"/>
    </location>
</feature>
<dbReference type="InterPro" id="IPR052159">
    <property type="entry name" value="Competence_DNA_uptake"/>
</dbReference>
<dbReference type="InterPro" id="IPR004797">
    <property type="entry name" value="Competence_ComEC/Rec2"/>
</dbReference>
<evidence type="ECO:0000256" key="2">
    <source>
        <dbReference type="ARBA" id="ARBA00022475"/>
    </source>
</evidence>
<feature type="transmembrane region" description="Helical" evidence="6">
    <location>
        <begin position="332"/>
        <end position="350"/>
    </location>
</feature>
<feature type="transmembrane region" description="Helical" evidence="6">
    <location>
        <begin position="309"/>
        <end position="326"/>
    </location>
</feature>
<dbReference type="InterPro" id="IPR036866">
    <property type="entry name" value="RibonucZ/Hydroxyglut_hydro"/>
</dbReference>
<dbReference type="PANTHER" id="PTHR30619:SF7">
    <property type="entry name" value="BETA-LACTAMASE DOMAIN PROTEIN"/>
    <property type="match status" value="1"/>
</dbReference>
<dbReference type="CDD" id="cd07731">
    <property type="entry name" value="ComA-like_MBL-fold"/>
    <property type="match status" value="1"/>
</dbReference>
<evidence type="ECO:0000313" key="9">
    <source>
        <dbReference type="Proteomes" id="UP000223071"/>
    </source>
</evidence>
<feature type="transmembrane region" description="Helical" evidence="6">
    <location>
        <begin position="45"/>
        <end position="65"/>
    </location>
</feature>
<keyword evidence="2" id="KW-1003">Cell membrane</keyword>
<dbReference type="InterPro" id="IPR001279">
    <property type="entry name" value="Metallo-B-lactamas"/>
</dbReference>
<dbReference type="Pfam" id="PF03772">
    <property type="entry name" value="Competence"/>
    <property type="match status" value="1"/>
</dbReference>
<accession>A0A2A9HIN4</accession>
<reference evidence="8 9" key="1">
    <citation type="submission" date="2017-09" db="EMBL/GenBank/DDBJ databases">
        <title>Sequencing the genomes of two abundant thermophiles in Great Basin hot springs: Thermocrinis jamiesonii and novel Chloroflexi Thermoflexus hugenholtzii.</title>
        <authorList>
            <person name="Hedlund B."/>
        </authorList>
    </citation>
    <scope>NUCLEOTIDE SEQUENCE [LARGE SCALE GENOMIC DNA]</scope>
    <source>
        <strain evidence="8 9">G233</strain>
    </source>
</reference>
<evidence type="ECO:0000256" key="4">
    <source>
        <dbReference type="ARBA" id="ARBA00022989"/>
    </source>
</evidence>
<comment type="caution">
    <text evidence="8">The sequence shown here is derived from an EMBL/GenBank/DDBJ whole genome shotgun (WGS) entry which is preliminary data.</text>
</comment>